<dbReference type="PATRIC" id="fig|2041.4.peg.1717"/>
<evidence type="ECO:0000313" key="3">
    <source>
        <dbReference type="EMBL" id="ALX04672.1"/>
    </source>
</evidence>
<evidence type="ECO:0000256" key="1">
    <source>
        <dbReference type="SAM" id="Phobius"/>
    </source>
</evidence>
<dbReference type="InterPro" id="IPR045597">
    <property type="entry name" value="DUF6458"/>
</dbReference>
<dbReference type="RefSeq" id="WP_067857049.1">
    <property type="nucleotide sequence ID" value="NZ_CP011502.1"/>
</dbReference>
<proteinExistence type="predicted"/>
<organism evidence="3 4">
    <name type="scientific">Aeromicrobium erythreum</name>
    <dbReference type="NCBI Taxonomy" id="2041"/>
    <lineage>
        <taxon>Bacteria</taxon>
        <taxon>Bacillati</taxon>
        <taxon>Actinomycetota</taxon>
        <taxon>Actinomycetes</taxon>
        <taxon>Propionibacteriales</taxon>
        <taxon>Nocardioidaceae</taxon>
        <taxon>Aeromicrobium</taxon>
    </lineage>
</organism>
<feature type="domain" description="DUF6458" evidence="2">
    <location>
        <begin position="1"/>
        <end position="56"/>
    </location>
</feature>
<evidence type="ECO:0000259" key="2">
    <source>
        <dbReference type="Pfam" id="PF20059"/>
    </source>
</evidence>
<reference evidence="3 4" key="1">
    <citation type="journal article" date="1991" name="Int. J. Syst. Bacteriol.">
        <title>Description of the erythromycin-producing bacterium Arthrobacter sp. strain NRRL B-3381 as Aeromicrobium erythreum gen. nov., sp. nov.</title>
        <authorList>
            <person name="Miller E.S."/>
            <person name="Woese C.R."/>
            <person name="Brenner S."/>
        </authorList>
    </citation>
    <scope>NUCLEOTIDE SEQUENCE [LARGE SCALE GENOMIC DNA]</scope>
    <source>
        <strain evidence="3 4">AR18</strain>
    </source>
</reference>
<feature type="transmembrane region" description="Helical" evidence="1">
    <location>
        <begin position="31"/>
        <end position="52"/>
    </location>
</feature>
<dbReference type="Proteomes" id="UP000067689">
    <property type="component" value="Chromosome"/>
</dbReference>
<keyword evidence="1" id="KW-1133">Transmembrane helix</keyword>
<sequence length="62" mass="6551">MQIGTSLFLLAVGAILSFAVQDRISGVDLTMVGYILIAVGALGLVLSLILGTRTRRDLPPPR</sequence>
<name>A0A0U4AWC2_9ACTN</name>
<evidence type="ECO:0000313" key="4">
    <source>
        <dbReference type="Proteomes" id="UP000067689"/>
    </source>
</evidence>
<keyword evidence="4" id="KW-1185">Reference proteome</keyword>
<dbReference type="KEGG" id="aer:AERYTH_08185"/>
<dbReference type="EMBL" id="CP011502">
    <property type="protein sequence ID" value="ALX04672.1"/>
    <property type="molecule type" value="Genomic_DNA"/>
</dbReference>
<protein>
    <recommendedName>
        <fullName evidence="2">DUF6458 domain-containing protein</fullName>
    </recommendedName>
</protein>
<dbReference type="STRING" id="2041.AERYTH_08185"/>
<keyword evidence="1" id="KW-0812">Transmembrane</keyword>
<keyword evidence="1" id="KW-0472">Membrane</keyword>
<dbReference type="Pfam" id="PF20059">
    <property type="entry name" value="DUF6458"/>
    <property type="match status" value="1"/>
</dbReference>
<dbReference type="AlphaFoldDB" id="A0A0U4AWC2"/>
<dbReference type="OrthoDB" id="4775046at2"/>
<gene>
    <name evidence="3" type="ORF">AERYTH_08185</name>
</gene>
<accession>A0A0U4AWC2</accession>